<dbReference type="Pfam" id="PF12906">
    <property type="entry name" value="RINGv"/>
    <property type="match status" value="1"/>
</dbReference>
<dbReference type="Proteomes" id="UP000747110">
    <property type="component" value="Unassembled WGS sequence"/>
</dbReference>
<keyword evidence="6" id="KW-1185">Reference proteome</keyword>
<reference evidence="5" key="1">
    <citation type="journal article" date="2021" name="Proc. Natl. Acad. Sci. U.S.A.">
        <title>Three genomes in the algal genus Volvox reveal the fate of a haploid sex-determining region after a transition to homothallism.</title>
        <authorList>
            <person name="Yamamoto K."/>
            <person name="Hamaji T."/>
            <person name="Kawai-Toyooka H."/>
            <person name="Matsuzaki R."/>
            <person name="Takahashi F."/>
            <person name="Nishimura Y."/>
            <person name="Kawachi M."/>
            <person name="Noguchi H."/>
            <person name="Minakuchi Y."/>
            <person name="Umen J.G."/>
            <person name="Toyoda A."/>
            <person name="Nozaki H."/>
        </authorList>
    </citation>
    <scope>NUCLEOTIDE SEQUENCE</scope>
    <source>
        <strain evidence="5">NIES-3786</strain>
    </source>
</reference>
<evidence type="ECO:0000256" key="1">
    <source>
        <dbReference type="ARBA" id="ARBA00022723"/>
    </source>
</evidence>
<evidence type="ECO:0000313" key="6">
    <source>
        <dbReference type="Proteomes" id="UP000747110"/>
    </source>
</evidence>
<gene>
    <name evidence="5" type="ORF">Vretifemale_5689</name>
</gene>
<dbReference type="OrthoDB" id="542746at2759"/>
<dbReference type="InterPro" id="IPR013083">
    <property type="entry name" value="Znf_RING/FYVE/PHD"/>
</dbReference>
<dbReference type="GO" id="GO:0008270">
    <property type="term" value="F:zinc ion binding"/>
    <property type="evidence" value="ECO:0007669"/>
    <property type="project" value="UniProtKB-KW"/>
</dbReference>
<dbReference type="EMBL" id="BNCP01000008">
    <property type="protein sequence ID" value="GIL76178.1"/>
    <property type="molecule type" value="Genomic_DNA"/>
</dbReference>
<dbReference type="InterPro" id="IPR011016">
    <property type="entry name" value="Znf_RING-CH"/>
</dbReference>
<evidence type="ECO:0000256" key="3">
    <source>
        <dbReference type="ARBA" id="ARBA00022833"/>
    </source>
</evidence>
<organism evidence="5 6">
    <name type="scientific">Volvox reticuliferus</name>
    <dbReference type="NCBI Taxonomy" id="1737510"/>
    <lineage>
        <taxon>Eukaryota</taxon>
        <taxon>Viridiplantae</taxon>
        <taxon>Chlorophyta</taxon>
        <taxon>core chlorophytes</taxon>
        <taxon>Chlorophyceae</taxon>
        <taxon>CS clade</taxon>
        <taxon>Chlamydomonadales</taxon>
        <taxon>Volvocaceae</taxon>
        <taxon>Volvox</taxon>
    </lineage>
</organism>
<dbReference type="SMART" id="SM00744">
    <property type="entry name" value="RINGv"/>
    <property type="match status" value="1"/>
</dbReference>
<feature type="domain" description="RING-CH-type" evidence="4">
    <location>
        <begin position="1"/>
        <end position="61"/>
    </location>
</feature>
<keyword evidence="2" id="KW-0863">Zinc-finger</keyword>
<name>A0A8J4FLX5_9CHLO</name>
<accession>A0A8J4FLX5</accession>
<evidence type="ECO:0000256" key="2">
    <source>
        <dbReference type="ARBA" id="ARBA00022771"/>
    </source>
</evidence>
<evidence type="ECO:0000259" key="4">
    <source>
        <dbReference type="PROSITE" id="PS51292"/>
    </source>
</evidence>
<sequence length="170" mass="19038">MMTEESCWICLSGAEVHQPLQRPCSCPRYVHRTCLGRWQLQCAGRRDEFQCRFCGATLPRLDETLTPPHLREVHVIPYIAVIYKGECFKVPIKPGTEGMAEFRARVKCLFGMSHDAEFHVSFECASPSGEILNLDGMECFNAAATCATISAAKRAVGEDAGFTWDERMTV</sequence>
<dbReference type="AlphaFoldDB" id="A0A8J4FLX5"/>
<keyword evidence="3" id="KW-0862">Zinc</keyword>
<protein>
    <recommendedName>
        <fullName evidence="4">RING-CH-type domain-containing protein</fullName>
    </recommendedName>
</protein>
<dbReference type="PROSITE" id="PS51292">
    <property type="entry name" value="ZF_RING_CH"/>
    <property type="match status" value="1"/>
</dbReference>
<dbReference type="SUPFAM" id="SSF57850">
    <property type="entry name" value="RING/U-box"/>
    <property type="match status" value="1"/>
</dbReference>
<evidence type="ECO:0000313" key="5">
    <source>
        <dbReference type="EMBL" id="GIL76178.1"/>
    </source>
</evidence>
<dbReference type="Gene3D" id="3.30.40.10">
    <property type="entry name" value="Zinc/RING finger domain, C3HC4 (zinc finger)"/>
    <property type="match status" value="1"/>
</dbReference>
<comment type="caution">
    <text evidence="5">The sequence shown here is derived from an EMBL/GenBank/DDBJ whole genome shotgun (WGS) entry which is preliminary data.</text>
</comment>
<proteinExistence type="predicted"/>
<keyword evidence="1" id="KW-0479">Metal-binding</keyword>